<dbReference type="STRING" id="3659.A0A0A0KWL6"/>
<gene>
    <name evidence="1" type="ORF">Csa_4G043900</name>
</gene>
<dbReference type="EMBL" id="CM002925">
    <property type="protein sequence ID" value="KGN53274.1"/>
    <property type="molecule type" value="Genomic_DNA"/>
</dbReference>
<dbReference type="eggNOG" id="KOG0156">
    <property type="taxonomic scope" value="Eukaryota"/>
</dbReference>
<reference evidence="1 2" key="3">
    <citation type="journal article" date="2010" name="BMC Genomics">
        <title>Transcriptome sequencing and comparative analysis of cucumber flowers with different sex types.</title>
        <authorList>
            <person name="Guo S."/>
            <person name="Zheng Y."/>
            <person name="Joung J.G."/>
            <person name="Liu S."/>
            <person name="Zhang Z."/>
            <person name="Crasta O.R."/>
            <person name="Sobral B.W."/>
            <person name="Xu Y."/>
            <person name="Huang S."/>
            <person name="Fei Z."/>
        </authorList>
    </citation>
    <scope>NUCLEOTIDE SEQUENCE [LARGE SCALE GENOMIC DNA]</scope>
    <source>
        <strain evidence="2">cv. 9930</strain>
    </source>
</reference>
<protein>
    <submittedName>
        <fullName evidence="1">Uncharacterized protein</fullName>
    </submittedName>
</protein>
<reference evidence="1 2" key="2">
    <citation type="journal article" date="2009" name="PLoS ONE">
        <title>An integrated genetic and cytogenetic map of the cucumber genome.</title>
        <authorList>
            <person name="Ren Y."/>
            <person name="Zhang Z."/>
            <person name="Liu J."/>
            <person name="Staub J.E."/>
            <person name="Han Y."/>
            <person name="Cheng Z."/>
            <person name="Li X."/>
            <person name="Lu J."/>
            <person name="Miao H."/>
            <person name="Kang H."/>
            <person name="Xie B."/>
            <person name="Gu X."/>
            <person name="Wang X."/>
            <person name="Du Y."/>
            <person name="Jin W."/>
            <person name="Huang S."/>
        </authorList>
    </citation>
    <scope>NUCLEOTIDE SEQUENCE [LARGE SCALE GENOMIC DNA]</scope>
    <source>
        <strain evidence="2">cv. 9930</strain>
    </source>
</reference>
<dbReference type="AlphaFoldDB" id="A0A0A0KWL6"/>
<dbReference type="Proteomes" id="UP000029981">
    <property type="component" value="Chromosome 4"/>
</dbReference>
<proteinExistence type="predicted"/>
<evidence type="ECO:0000313" key="2">
    <source>
        <dbReference type="Proteomes" id="UP000029981"/>
    </source>
</evidence>
<reference evidence="1 2" key="4">
    <citation type="journal article" date="2011" name="BMC Genomics">
        <title>RNA-Seq improves annotation of protein-coding genes in the cucumber genome.</title>
        <authorList>
            <person name="Li Z."/>
            <person name="Zhang Z."/>
            <person name="Yan P."/>
            <person name="Huang S."/>
            <person name="Fei Z."/>
            <person name="Lin K."/>
        </authorList>
    </citation>
    <scope>NUCLEOTIDE SEQUENCE [LARGE SCALE GENOMIC DNA]</scope>
    <source>
        <strain evidence="2">cv. 9930</strain>
    </source>
</reference>
<name>A0A0A0KWL6_CUCSA</name>
<keyword evidence="2" id="KW-1185">Reference proteome</keyword>
<accession>A0A0A0KWL6</accession>
<dbReference type="Gramene" id="KGN53274">
    <property type="protein sequence ID" value="KGN53274"/>
    <property type="gene ID" value="Csa_4G043900"/>
</dbReference>
<evidence type="ECO:0000313" key="1">
    <source>
        <dbReference type="EMBL" id="KGN53274.1"/>
    </source>
</evidence>
<sequence length="65" mass="7516">MLMRDQLTHRGLAALAKRYGGIFHLHMVVISDRDAARNVLQIPSRASLKKLQILQDYDVDDQQRQ</sequence>
<organism evidence="1 2">
    <name type="scientific">Cucumis sativus</name>
    <name type="common">Cucumber</name>
    <dbReference type="NCBI Taxonomy" id="3659"/>
    <lineage>
        <taxon>Eukaryota</taxon>
        <taxon>Viridiplantae</taxon>
        <taxon>Streptophyta</taxon>
        <taxon>Embryophyta</taxon>
        <taxon>Tracheophyta</taxon>
        <taxon>Spermatophyta</taxon>
        <taxon>Magnoliopsida</taxon>
        <taxon>eudicotyledons</taxon>
        <taxon>Gunneridae</taxon>
        <taxon>Pentapetalae</taxon>
        <taxon>rosids</taxon>
        <taxon>fabids</taxon>
        <taxon>Cucurbitales</taxon>
        <taxon>Cucurbitaceae</taxon>
        <taxon>Benincaseae</taxon>
        <taxon>Cucumis</taxon>
    </lineage>
</organism>
<reference evidence="1 2" key="1">
    <citation type="journal article" date="2009" name="Nat. Genet.">
        <title>The genome of the cucumber, Cucumis sativus L.</title>
        <authorList>
            <person name="Huang S."/>
            <person name="Li R."/>
            <person name="Zhang Z."/>
            <person name="Li L."/>
            <person name="Gu X."/>
            <person name="Fan W."/>
            <person name="Lucas W.J."/>
            <person name="Wang X."/>
            <person name="Xie B."/>
            <person name="Ni P."/>
            <person name="Ren Y."/>
            <person name="Zhu H."/>
            <person name="Li J."/>
            <person name="Lin K."/>
            <person name="Jin W."/>
            <person name="Fei Z."/>
            <person name="Li G."/>
            <person name="Staub J."/>
            <person name="Kilian A."/>
            <person name="van der Vossen E.A."/>
            <person name="Wu Y."/>
            <person name="Guo J."/>
            <person name="He J."/>
            <person name="Jia Z."/>
            <person name="Ren Y."/>
            <person name="Tian G."/>
            <person name="Lu Y."/>
            <person name="Ruan J."/>
            <person name="Qian W."/>
            <person name="Wang M."/>
            <person name="Huang Q."/>
            <person name="Li B."/>
            <person name="Xuan Z."/>
            <person name="Cao J."/>
            <person name="Asan"/>
            <person name="Wu Z."/>
            <person name="Zhang J."/>
            <person name="Cai Q."/>
            <person name="Bai Y."/>
            <person name="Zhao B."/>
            <person name="Han Y."/>
            <person name="Li Y."/>
            <person name="Li X."/>
            <person name="Wang S."/>
            <person name="Shi Q."/>
            <person name="Liu S."/>
            <person name="Cho W.K."/>
            <person name="Kim J.Y."/>
            <person name="Xu Y."/>
            <person name="Heller-Uszynska K."/>
            <person name="Miao H."/>
            <person name="Cheng Z."/>
            <person name="Zhang S."/>
            <person name="Wu J."/>
            <person name="Yang Y."/>
            <person name="Kang H."/>
            <person name="Li M."/>
            <person name="Liang H."/>
            <person name="Ren X."/>
            <person name="Shi Z."/>
            <person name="Wen M."/>
            <person name="Jian M."/>
            <person name="Yang H."/>
            <person name="Zhang G."/>
            <person name="Yang Z."/>
            <person name="Chen R."/>
            <person name="Liu S."/>
            <person name="Li J."/>
            <person name="Ma L."/>
            <person name="Liu H."/>
            <person name="Zhou Y."/>
            <person name="Zhao J."/>
            <person name="Fang X."/>
            <person name="Li G."/>
            <person name="Fang L."/>
            <person name="Li Y."/>
            <person name="Liu D."/>
            <person name="Zheng H."/>
            <person name="Zhang Y."/>
            <person name="Qin N."/>
            <person name="Li Z."/>
            <person name="Yang G."/>
            <person name="Yang S."/>
            <person name="Bolund L."/>
            <person name="Kristiansen K."/>
            <person name="Zheng H."/>
            <person name="Li S."/>
            <person name="Zhang X."/>
            <person name="Yang H."/>
            <person name="Wang J."/>
            <person name="Sun R."/>
            <person name="Zhang B."/>
            <person name="Jiang S."/>
            <person name="Wang J."/>
            <person name="Du Y."/>
            <person name="Li S."/>
        </authorList>
    </citation>
    <scope>NUCLEOTIDE SEQUENCE [LARGE SCALE GENOMIC DNA]</scope>
    <source>
        <strain evidence="2">cv. 9930</strain>
    </source>
</reference>